<dbReference type="OrthoDB" id="409644at2759"/>
<evidence type="ECO:0000313" key="1">
    <source>
        <dbReference type="Proteomes" id="UP000504635"/>
    </source>
</evidence>
<organism evidence="1 2">
    <name type="scientific">Sitophilus oryzae</name>
    <name type="common">Rice weevil</name>
    <name type="synonym">Curculio oryzae</name>
    <dbReference type="NCBI Taxonomy" id="7048"/>
    <lineage>
        <taxon>Eukaryota</taxon>
        <taxon>Metazoa</taxon>
        <taxon>Ecdysozoa</taxon>
        <taxon>Arthropoda</taxon>
        <taxon>Hexapoda</taxon>
        <taxon>Insecta</taxon>
        <taxon>Pterygota</taxon>
        <taxon>Neoptera</taxon>
        <taxon>Endopterygota</taxon>
        <taxon>Coleoptera</taxon>
        <taxon>Polyphaga</taxon>
        <taxon>Cucujiformia</taxon>
        <taxon>Curculionidae</taxon>
        <taxon>Dryophthorinae</taxon>
        <taxon>Sitophilus</taxon>
    </lineage>
</organism>
<dbReference type="InterPro" id="IPR011989">
    <property type="entry name" value="ARM-like"/>
</dbReference>
<dbReference type="PANTHER" id="PTHR15599:SF1">
    <property type="entry name" value="RADIAL SPOKE HEAD 14 HOMOLOG"/>
    <property type="match status" value="1"/>
</dbReference>
<dbReference type="InParanoid" id="A0A6J2XVP2"/>
<gene>
    <name evidence="2" type="primary">LOC115881973</name>
</gene>
<dbReference type="GeneID" id="115881973"/>
<sequence length="403" mass="45939">MYSCHKNSYLHGNTDINAGIINRLVERAWDGIHFVDEYDRAPPFNRLTSEQPCIPVKNVDCTRRPQGFGRWAMPKLRRELHDKDAQVILAALTSICDLIHDPERGYEAIHLGIVERLVDHTTHELPTIRERSTHLLKVLAELAEGKEAIVENPHLLANLIDNIDDEFAEVRVQTAACIEMVAAFWKTADVLVENGLIQVLLANLNDKPEVVQIHLETLKHLIYCNGKKIVIENDGFSILVKLLQRDESEILAKTCTLLSILCSIKEGRKLASKEFNLLLELNRLLHDERELIHTAAAETIMFCTIKSAEKITASKINSMPKRLVQLTNNRLNGRTQMFAMKALTNICEHPLVRKEVSTKYYFDIENSQLSEDIAELQKYKNTLMGMLKWVPETKDDLTAGKNY</sequence>
<keyword evidence="1" id="KW-1185">Reference proteome</keyword>
<accession>A0A6J2XVP2</accession>
<dbReference type="Proteomes" id="UP000504635">
    <property type="component" value="Unplaced"/>
</dbReference>
<dbReference type="AlphaFoldDB" id="A0A6J2XVP2"/>
<proteinExistence type="predicted"/>
<dbReference type="InterPro" id="IPR042856">
    <property type="entry name" value="RSP14"/>
</dbReference>
<dbReference type="KEGG" id="soy:115881973"/>
<dbReference type="RefSeq" id="XP_030755597.1">
    <property type="nucleotide sequence ID" value="XM_030899737.1"/>
</dbReference>
<dbReference type="InterPro" id="IPR016024">
    <property type="entry name" value="ARM-type_fold"/>
</dbReference>
<protein>
    <submittedName>
        <fullName evidence="2">Radial spoke head 14 homolog</fullName>
    </submittedName>
</protein>
<reference evidence="2" key="1">
    <citation type="submission" date="2025-08" db="UniProtKB">
        <authorList>
            <consortium name="RefSeq"/>
        </authorList>
    </citation>
    <scope>IDENTIFICATION</scope>
    <source>
        <tissue evidence="2">Gonads</tissue>
    </source>
</reference>
<evidence type="ECO:0000313" key="2">
    <source>
        <dbReference type="RefSeq" id="XP_030755597.1"/>
    </source>
</evidence>
<dbReference type="PANTHER" id="PTHR15599">
    <property type="entry name" value="RTDR1"/>
    <property type="match status" value="1"/>
</dbReference>
<dbReference type="Gene3D" id="1.25.10.10">
    <property type="entry name" value="Leucine-rich Repeat Variant"/>
    <property type="match status" value="1"/>
</dbReference>
<name>A0A6J2XVP2_SITOR</name>
<dbReference type="SUPFAM" id="SSF48371">
    <property type="entry name" value="ARM repeat"/>
    <property type="match status" value="1"/>
</dbReference>